<dbReference type="EMBL" id="JANAVZ010000003">
    <property type="protein sequence ID" value="MCT4332634.1"/>
    <property type="molecule type" value="Genomic_DNA"/>
</dbReference>
<protein>
    <submittedName>
        <fullName evidence="1">Uncharacterized protein</fullName>
    </submittedName>
</protein>
<proteinExistence type="predicted"/>
<keyword evidence="2" id="KW-1185">Reference proteome</keyword>
<comment type="caution">
    <text evidence="1">The sequence shown here is derived from an EMBL/GenBank/DDBJ whole genome shotgun (WGS) entry which is preliminary data.</text>
</comment>
<reference evidence="1 2" key="1">
    <citation type="submission" date="2022-04" db="EMBL/GenBank/DDBJ databases">
        <title>Paracoccus sp. YLB-12 draft genome sequence.</title>
        <authorList>
            <person name="Yu L."/>
        </authorList>
    </citation>
    <scope>NUCLEOTIDE SEQUENCE [LARGE SCALE GENOMIC DNA]</scope>
    <source>
        <strain evidence="1 2">YLB-12</strain>
    </source>
</reference>
<evidence type="ECO:0000313" key="2">
    <source>
        <dbReference type="Proteomes" id="UP001320702"/>
    </source>
</evidence>
<accession>A0ABT2K7X5</accession>
<organism evidence="1 2">
    <name type="scientific">Paracoccus maritimus</name>
    <dbReference type="NCBI Taxonomy" id="2933292"/>
    <lineage>
        <taxon>Bacteria</taxon>
        <taxon>Pseudomonadati</taxon>
        <taxon>Pseudomonadota</taxon>
        <taxon>Alphaproteobacteria</taxon>
        <taxon>Rhodobacterales</taxon>
        <taxon>Paracoccaceae</taxon>
        <taxon>Paracoccus</taxon>
    </lineage>
</organism>
<gene>
    <name evidence="1" type="ORF">MU516_07105</name>
</gene>
<name>A0ABT2K7X5_9RHOB</name>
<dbReference type="RefSeq" id="WP_260276523.1">
    <property type="nucleotide sequence ID" value="NZ_JANAVZ010000003.1"/>
</dbReference>
<dbReference type="Proteomes" id="UP001320702">
    <property type="component" value="Unassembled WGS sequence"/>
</dbReference>
<evidence type="ECO:0000313" key="1">
    <source>
        <dbReference type="EMBL" id="MCT4332634.1"/>
    </source>
</evidence>
<sequence length="56" mass="6319">MADKILIETAEGLVFDLLSANENLTMAEREKLVRENFEDLIGLWREANELPEADAA</sequence>